<dbReference type="InterPro" id="IPR002797">
    <property type="entry name" value="Polysacc_synth"/>
</dbReference>
<evidence type="ECO:0000256" key="1">
    <source>
        <dbReference type="ARBA" id="ARBA00004651"/>
    </source>
</evidence>
<dbReference type="InterPro" id="IPR029044">
    <property type="entry name" value="Nucleotide-diphossugar_trans"/>
</dbReference>
<dbReference type="Gene3D" id="3.90.550.10">
    <property type="entry name" value="Spore Coat Polysaccharide Biosynthesis Protein SpsA, Chain A"/>
    <property type="match status" value="1"/>
</dbReference>
<protein>
    <submittedName>
        <fullName evidence="8">O-antigen/teichoic acid export membrane protein</fullName>
    </submittedName>
</protein>
<evidence type="ECO:0000256" key="4">
    <source>
        <dbReference type="ARBA" id="ARBA00022989"/>
    </source>
</evidence>
<keyword evidence="5 6" id="KW-0472">Membrane</keyword>
<dbReference type="Proteomes" id="UP000319449">
    <property type="component" value="Unassembled WGS sequence"/>
</dbReference>
<dbReference type="AlphaFoldDB" id="A0A562VFX7"/>
<dbReference type="RefSeq" id="WP_145024742.1">
    <property type="nucleotide sequence ID" value="NZ_VLLN01000025.1"/>
</dbReference>
<evidence type="ECO:0000256" key="5">
    <source>
        <dbReference type="ARBA" id="ARBA00023136"/>
    </source>
</evidence>
<organism evidence="8 9">
    <name type="scientific">Geobacter argillaceus</name>
    <dbReference type="NCBI Taxonomy" id="345631"/>
    <lineage>
        <taxon>Bacteria</taxon>
        <taxon>Pseudomonadati</taxon>
        <taxon>Thermodesulfobacteriota</taxon>
        <taxon>Desulfuromonadia</taxon>
        <taxon>Geobacterales</taxon>
        <taxon>Geobacteraceae</taxon>
        <taxon>Geobacter</taxon>
    </lineage>
</organism>
<feature type="transmembrane region" description="Helical" evidence="6">
    <location>
        <begin position="442"/>
        <end position="469"/>
    </location>
</feature>
<dbReference type="SUPFAM" id="SSF53448">
    <property type="entry name" value="Nucleotide-diphospho-sugar transferases"/>
    <property type="match status" value="1"/>
</dbReference>
<comment type="subcellular location">
    <subcellularLocation>
        <location evidence="1">Cell membrane</location>
        <topology evidence="1">Multi-pass membrane protein</topology>
    </subcellularLocation>
</comment>
<dbReference type="PANTHER" id="PTHR30250">
    <property type="entry name" value="PST FAMILY PREDICTED COLANIC ACID TRANSPORTER"/>
    <property type="match status" value="1"/>
</dbReference>
<keyword evidence="3 6" id="KW-0812">Transmembrane</keyword>
<feature type="transmembrane region" description="Helical" evidence="6">
    <location>
        <begin position="514"/>
        <end position="532"/>
    </location>
</feature>
<feature type="transmembrane region" description="Helical" evidence="6">
    <location>
        <begin position="538"/>
        <end position="561"/>
    </location>
</feature>
<accession>A0A562VFX7</accession>
<keyword evidence="9" id="KW-1185">Reference proteome</keyword>
<feature type="transmembrane region" description="Helical" evidence="6">
    <location>
        <begin position="627"/>
        <end position="649"/>
    </location>
</feature>
<dbReference type="CDD" id="cd04196">
    <property type="entry name" value="GT_2_like_d"/>
    <property type="match status" value="1"/>
</dbReference>
<feature type="transmembrane region" description="Helical" evidence="6">
    <location>
        <begin position="728"/>
        <end position="751"/>
    </location>
</feature>
<evidence type="ECO:0000256" key="3">
    <source>
        <dbReference type="ARBA" id="ARBA00022692"/>
    </source>
</evidence>
<reference evidence="8 9" key="1">
    <citation type="submission" date="2019-07" db="EMBL/GenBank/DDBJ databases">
        <title>Genomic Encyclopedia of Archaeal and Bacterial Type Strains, Phase II (KMG-II): from individual species to whole genera.</title>
        <authorList>
            <person name="Goeker M."/>
        </authorList>
    </citation>
    <scope>NUCLEOTIDE SEQUENCE [LARGE SCALE GENOMIC DNA]</scope>
    <source>
        <strain evidence="8 9">ATCC BAA-1139</strain>
    </source>
</reference>
<evidence type="ECO:0000256" key="6">
    <source>
        <dbReference type="SAM" id="Phobius"/>
    </source>
</evidence>
<dbReference type="GO" id="GO:0005886">
    <property type="term" value="C:plasma membrane"/>
    <property type="evidence" value="ECO:0007669"/>
    <property type="project" value="UniProtKB-SubCell"/>
</dbReference>
<feature type="transmembrane region" description="Helical" evidence="6">
    <location>
        <begin position="402"/>
        <end position="421"/>
    </location>
</feature>
<feature type="transmembrane region" description="Helical" evidence="6">
    <location>
        <begin position="582"/>
        <end position="607"/>
    </location>
</feature>
<keyword evidence="4 6" id="KW-1133">Transmembrane helix</keyword>
<feature type="transmembrane region" description="Helical" evidence="6">
    <location>
        <begin position="757"/>
        <end position="778"/>
    </location>
</feature>
<feature type="transmembrane region" description="Helical" evidence="6">
    <location>
        <begin position="661"/>
        <end position="684"/>
    </location>
</feature>
<proteinExistence type="predicted"/>
<evidence type="ECO:0000313" key="9">
    <source>
        <dbReference type="Proteomes" id="UP000319449"/>
    </source>
</evidence>
<evidence type="ECO:0000259" key="7">
    <source>
        <dbReference type="Pfam" id="PF00535"/>
    </source>
</evidence>
<dbReference type="Pfam" id="PF00535">
    <property type="entry name" value="Glycos_transf_2"/>
    <property type="match status" value="1"/>
</dbReference>
<feature type="transmembrane region" description="Helical" evidence="6">
    <location>
        <begin position="696"/>
        <end position="716"/>
    </location>
</feature>
<dbReference type="EMBL" id="VLLN01000025">
    <property type="protein sequence ID" value="TWJ16711.1"/>
    <property type="molecule type" value="Genomic_DNA"/>
</dbReference>
<dbReference type="PANTHER" id="PTHR30250:SF11">
    <property type="entry name" value="O-ANTIGEN TRANSPORTER-RELATED"/>
    <property type="match status" value="1"/>
</dbReference>
<keyword evidence="2" id="KW-1003">Cell membrane</keyword>
<name>A0A562VFX7_9BACT</name>
<comment type="caution">
    <text evidence="8">The sequence shown here is derived from an EMBL/GenBank/DDBJ whole genome shotgun (WGS) entry which is preliminary data.</text>
</comment>
<dbReference type="Pfam" id="PF01943">
    <property type="entry name" value="Polysacc_synt"/>
    <property type="match status" value="1"/>
</dbReference>
<evidence type="ECO:0000313" key="8">
    <source>
        <dbReference type="EMBL" id="TWJ16711.1"/>
    </source>
</evidence>
<gene>
    <name evidence="8" type="ORF">JN12_03283</name>
</gene>
<feature type="transmembrane region" description="Helical" evidence="6">
    <location>
        <begin position="481"/>
        <end position="502"/>
    </location>
</feature>
<evidence type="ECO:0000256" key="2">
    <source>
        <dbReference type="ARBA" id="ARBA00022475"/>
    </source>
</evidence>
<dbReference type="InterPro" id="IPR001173">
    <property type="entry name" value="Glyco_trans_2-like"/>
</dbReference>
<dbReference type="InterPro" id="IPR050833">
    <property type="entry name" value="Poly_Biosynth_Transport"/>
</dbReference>
<feature type="domain" description="Glycosyltransferase 2-like" evidence="7">
    <location>
        <begin position="4"/>
        <end position="135"/>
    </location>
</feature>
<dbReference type="OrthoDB" id="9127589at2"/>
<sequence length="804" mass="87855">MKISIALCSYNGEEFLGEQLASIARQSRLPDELIVVDDGSTDSTVTIIREFAQTAGFPVKIFTNEVTLGVTKNFEKAVLQCSSDIIVFADQDDVWLPQKLMCMELEFARDTRVGMVFSDAVVVDERKRPLGYRLWEQVRFTGGLQRRVRRGDGFRVLIKYNVVTGATMAFRSKHLDMVLPFPENWLHDGWVALIVAAVARVNLIGEPLILYRQHSRNQVGAARKTLARVARSAKLHGFQGFYTLAEEYSVVYRHLLTRAGTAAEQLQLIRGKVRHLTFRANLPRKRVNRVLPVFAELLTLRYSRFATGYKSALRDLWTQPTKVSCCPEPTWPSIEGNYSLVRRISATRLRPLLERIKASPTGSRLARGMLWSLAGTVVSRALSVLSSIIAARLLGTEGFGEFGMLQSTVGMLGMFAGFGLATTATKHVAEFRNTDPDRAGRILALSGATAVISGGGMALALYLFSPWLAGHLLAAPNLAGLLRLCSVYLFLSAVTGAQYGALAGFEAFREIAGNNFVTGLVSFAFVFAGIVIDGIRGGVWGMVASAGFSWVAAGLTLWAVAGRARIHFIWTGIWQERRVLGTYSLPSVLAGSLSGAPIGWLCCAMLVNQPGGYAQMGVYNSTNQWFNLVLFLPGLLSQVVLPVLAESIGDDGVKSGKVIKAAFMANAATTVPLVVLASLASPWIMAAYGAGFQSAWLTLVLVLVTAGVMAVQTPAVDLLATNDRVWRILLFNCVWAVMFIVLSALLVRWGALGLATARLVACLVQTCWTVGYVYCVFWRPRMRFADGRRPLPCHCEKRSGEESG</sequence>